<feature type="domain" description="WDHD1/CFT4 helical bundle" evidence="7">
    <location>
        <begin position="240"/>
        <end position="344"/>
    </location>
</feature>
<dbReference type="GO" id="GO:0003682">
    <property type="term" value="F:chromatin binding"/>
    <property type="evidence" value="ECO:0007669"/>
    <property type="project" value="TreeGrafter"/>
</dbReference>
<feature type="compositionally biased region" description="Basic residues" evidence="5">
    <location>
        <begin position="489"/>
        <end position="500"/>
    </location>
</feature>
<dbReference type="InterPro" id="IPR022100">
    <property type="entry name" value="WDHD1/CFT4_beta-prop_2nd"/>
</dbReference>
<reference evidence="8 9" key="1">
    <citation type="journal article" date="2012" name="Genome Biol.">
        <title>Genome and low-iron response of an oceanic diatom adapted to chronic iron limitation.</title>
        <authorList>
            <person name="Lommer M."/>
            <person name="Specht M."/>
            <person name="Roy A.S."/>
            <person name="Kraemer L."/>
            <person name="Andreson R."/>
            <person name="Gutowska M.A."/>
            <person name="Wolf J."/>
            <person name="Bergner S.V."/>
            <person name="Schilhabel M.B."/>
            <person name="Klostermeier U.C."/>
            <person name="Beiko R.G."/>
            <person name="Rosenstiel P."/>
            <person name="Hippler M."/>
            <person name="Laroche J."/>
        </authorList>
    </citation>
    <scope>NUCLEOTIDE SEQUENCE [LARGE SCALE GENOMIC DNA]</scope>
    <source>
        <strain evidence="8 9">CCMP1005</strain>
    </source>
</reference>
<feature type="compositionally biased region" description="Acidic residues" evidence="5">
    <location>
        <begin position="348"/>
        <end position="357"/>
    </location>
</feature>
<dbReference type="EMBL" id="AGNL01039802">
    <property type="protein sequence ID" value="EJK52457.1"/>
    <property type="molecule type" value="Genomic_DNA"/>
</dbReference>
<dbReference type="PANTHER" id="PTHR19932:SF10">
    <property type="entry name" value="WD REPEAT AND HMG-BOX DNA-BINDING PROTEIN 1"/>
    <property type="match status" value="1"/>
</dbReference>
<evidence type="ECO:0000256" key="5">
    <source>
        <dbReference type="SAM" id="MobiDB-lite"/>
    </source>
</evidence>
<feature type="compositionally biased region" description="Polar residues" evidence="5">
    <location>
        <begin position="376"/>
        <end position="388"/>
    </location>
</feature>
<keyword evidence="9" id="KW-1185">Reference proteome</keyword>
<sequence>DEEEEGEEGGGGGTGGSSVYYHRFETFGSARDKDWVAGLPDGEGAVGLAAGKGWVGVVTSRRFLRLFTAGGVQGPVLWLPGPPVAVVGREGLCAVFHHRSSSAESDGTQLLGYAVYDGRDGSVVGSGNVSSLSPGSSLSWAGFNEKSALCVMDSEGMVSMLSLPAPSSSTAGAWMPVLDTAGHRRTSTDSHWPVELHGARFVCVLLRGGKTHPDAGRRPVTTSLGLRLPMATGMSYKSSNLEELTLRSAMALGQQKARDDRLVALGEADADDAEEDYDASAQVVDKVTLRLFTEVAKAGKVERALDVARRLHLERSLDLAVRVADRVGQQRLADRIEDVRAGRFPPPADDDGEEDDGGSFGGDAGDDGEYEERITSRAQLMERNNSRVSPEGGRLSTPTKDRGPSDDGSDGEEYDGRPDAEEEESPPPAASRKRGLPGGAPATLVTAGKRRRVNPFAKKRLESPARGLVAPKSPARVSLSRQSTFSAKSRQKMRRGKQIV</sequence>
<dbReference type="GO" id="GO:0006281">
    <property type="term" value="P:DNA repair"/>
    <property type="evidence" value="ECO:0007669"/>
    <property type="project" value="TreeGrafter"/>
</dbReference>
<evidence type="ECO:0000256" key="4">
    <source>
        <dbReference type="ARBA" id="ARBA00023242"/>
    </source>
</evidence>
<proteinExistence type="predicted"/>
<dbReference type="eggNOG" id="KOG1274">
    <property type="taxonomic scope" value="Eukaryota"/>
</dbReference>
<evidence type="ECO:0000256" key="3">
    <source>
        <dbReference type="ARBA" id="ARBA00022737"/>
    </source>
</evidence>
<feature type="compositionally biased region" description="Polar residues" evidence="5">
    <location>
        <begin position="479"/>
        <end position="488"/>
    </location>
</feature>
<evidence type="ECO:0000259" key="6">
    <source>
        <dbReference type="Pfam" id="PF12341"/>
    </source>
</evidence>
<feature type="domain" description="WDHD1/CFT4 second beta-propeller" evidence="6">
    <location>
        <begin position="16"/>
        <end position="230"/>
    </location>
</feature>
<keyword evidence="4" id="KW-0539">Nucleus</keyword>
<evidence type="ECO:0000256" key="2">
    <source>
        <dbReference type="ARBA" id="ARBA00022574"/>
    </source>
</evidence>
<dbReference type="Proteomes" id="UP000266841">
    <property type="component" value="Unassembled WGS sequence"/>
</dbReference>
<dbReference type="PANTHER" id="PTHR19932">
    <property type="entry name" value="WD REPEAT AND HMG-BOX DNA BINDING PROTEIN"/>
    <property type="match status" value="1"/>
</dbReference>
<evidence type="ECO:0000256" key="1">
    <source>
        <dbReference type="ARBA" id="ARBA00004123"/>
    </source>
</evidence>
<dbReference type="AlphaFoldDB" id="K0S0N3"/>
<feature type="non-terminal residue" evidence="8">
    <location>
        <position position="1"/>
    </location>
</feature>
<evidence type="ECO:0000313" key="8">
    <source>
        <dbReference type="EMBL" id="EJK52457.1"/>
    </source>
</evidence>
<dbReference type="Pfam" id="PF20946">
    <property type="entry name" value="Ctf4_C"/>
    <property type="match status" value="1"/>
</dbReference>
<dbReference type="GO" id="GO:0043596">
    <property type="term" value="C:nuclear replication fork"/>
    <property type="evidence" value="ECO:0007669"/>
    <property type="project" value="TreeGrafter"/>
</dbReference>
<organism evidence="8 9">
    <name type="scientific">Thalassiosira oceanica</name>
    <name type="common">Marine diatom</name>
    <dbReference type="NCBI Taxonomy" id="159749"/>
    <lineage>
        <taxon>Eukaryota</taxon>
        <taxon>Sar</taxon>
        <taxon>Stramenopiles</taxon>
        <taxon>Ochrophyta</taxon>
        <taxon>Bacillariophyta</taxon>
        <taxon>Coscinodiscophyceae</taxon>
        <taxon>Thalassiosirophycidae</taxon>
        <taxon>Thalassiosirales</taxon>
        <taxon>Thalassiosiraceae</taxon>
        <taxon>Thalassiosira</taxon>
    </lineage>
</organism>
<evidence type="ECO:0000313" key="9">
    <source>
        <dbReference type="Proteomes" id="UP000266841"/>
    </source>
</evidence>
<dbReference type="GO" id="GO:0006261">
    <property type="term" value="P:DNA-templated DNA replication"/>
    <property type="evidence" value="ECO:0007669"/>
    <property type="project" value="TreeGrafter"/>
</dbReference>
<dbReference type="GO" id="GO:0000278">
    <property type="term" value="P:mitotic cell cycle"/>
    <property type="evidence" value="ECO:0007669"/>
    <property type="project" value="TreeGrafter"/>
</dbReference>
<comment type="subcellular location">
    <subcellularLocation>
        <location evidence="1">Nucleus</location>
    </subcellularLocation>
</comment>
<dbReference type="OrthoDB" id="47241at2759"/>
<comment type="caution">
    <text evidence="8">The sequence shown here is derived from an EMBL/GenBank/DDBJ whole genome shotgun (WGS) entry which is preliminary data.</text>
</comment>
<keyword evidence="2" id="KW-0853">WD repeat</keyword>
<accession>K0S0N3</accession>
<protein>
    <submittedName>
        <fullName evidence="8">Uncharacterized protein</fullName>
    </submittedName>
</protein>
<keyword evidence="3" id="KW-0677">Repeat</keyword>
<dbReference type="Pfam" id="PF12341">
    <property type="entry name" value="Mcl1_mid"/>
    <property type="match status" value="1"/>
</dbReference>
<gene>
    <name evidence="8" type="ORF">THAOC_28259</name>
</gene>
<dbReference type="InterPro" id="IPR048591">
    <property type="entry name" value="WDHD1/CFT4_hel"/>
</dbReference>
<evidence type="ECO:0000259" key="7">
    <source>
        <dbReference type="Pfam" id="PF20946"/>
    </source>
</evidence>
<name>K0S0N3_THAOC</name>
<feature type="region of interest" description="Disordered" evidence="5">
    <location>
        <begin position="337"/>
        <end position="500"/>
    </location>
</feature>